<dbReference type="Proteomes" id="UP001221757">
    <property type="component" value="Unassembled WGS sequence"/>
</dbReference>
<reference evidence="1" key="1">
    <citation type="submission" date="2023-03" db="EMBL/GenBank/DDBJ databases">
        <title>Massive genome expansion in bonnet fungi (Mycena s.s.) driven by repeated elements and novel gene families across ecological guilds.</title>
        <authorList>
            <consortium name="Lawrence Berkeley National Laboratory"/>
            <person name="Harder C.B."/>
            <person name="Miyauchi S."/>
            <person name="Viragh M."/>
            <person name="Kuo A."/>
            <person name="Thoen E."/>
            <person name="Andreopoulos B."/>
            <person name="Lu D."/>
            <person name="Skrede I."/>
            <person name="Drula E."/>
            <person name="Henrissat B."/>
            <person name="Morin E."/>
            <person name="Kohler A."/>
            <person name="Barry K."/>
            <person name="LaButti K."/>
            <person name="Morin E."/>
            <person name="Salamov A."/>
            <person name="Lipzen A."/>
            <person name="Mereny Z."/>
            <person name="Hegedus B."/>
            <person name="Baldrian P."/>
            <person name="Stursova M."/>
            <person name="Weitz H."/>
            <person name="Taylor A."/>
            <person name="Grigoriev I.V."/>
            <person name="Nagy L.G."/>
            <person name="Martin F."/>
            <person name="Kauserud H."/>
        </authorList>
    </citation>
    <scope>NUCLEOTIDE SEQUENCE</scope>
    <source>
        <strain evidence="1">CBHHK067</strain>
    </source>
</reference>
<comment type="caution">
    <text evidence="1">The sequence shown here is derived from an EMBL/GenBank/DDBJ whole genome shotgun (WGS) entry which is preliminary data.</text>
</comment>
<proteinExistence type="predicted"/>
<evidence type="ECO:0000313" key="1">
    <source>
        <dbReference type="EMBL" id="KAJ7696090.1"/>
    </source>
</evidence>
<dbReference type="EMBL" id="JARKIE010000036">
    <property type="protein sequence ID" value="KAJ7696090.1"/>
    <property type="molecule type" value="Genomic_DNA"/>
</dbReference>
<organism evidence="1 2">
    <name type="scientific">Mycena rosella</name>
    <name type="common">Pink bonnet</name>
    <name type="synonym">Agaricus rosellus</name>
    <dbReference type="NCBI Taxonomy" id="1033263"/>
    <lineage>
        <taxon>Eukaryota</taxon>
        <taxon>Fungi</taxon>
        <taxon>Dikarya</taxon>
        <taxon>Basidiomycota</taxon>
        <taxon>Agaricomycotina</taxon>
        <taxon>Agaricomycetes</taxon>
        <taxon>Agaricomycetidae</taxon>
        <taxon>Agaricales</taxon>
        <taxon>Marasmiineae</taxon>
        <taxon>Mycenaceae</taxon>
        <taxon>Mycena</taxon>
    </lineage>
</organism>
<evidence type="ECO:0000313" key="2">
    <source>
        <dbReference type="Proteomes" id="UP001221757"/>
    </source>
</evidence>
<protein>
    <submittedName>
        <fullName evidence="1">Uncharacterized protein</fullName>
    </submittedName>
</protein>
<accession>A0AAD7DP53</accession>
<dbReference type="AlphaFoldDB" id="A0AAD7DP53"/>
<keyword evidence="2" id="KW-1185">Reference proteome</keyword>
<sequence length="206" mass="22914">MKSSVTWENSHNFQAGIFMASNVGSELSCKRKNKFLNRSNWEVREVNLRKGGKEFVLASLSQKGMPDVSVEPSANGLEGIEKALHMGGPGVDRKAVESQVVVISGLDKSKVQLLQRRMIKEGKESDDRLSPKIAERQCNVHRFELQKRGQGPMKNSGTMGPASNIMIIEAVFKHEVDILEIRNGQSRGEECLADRGKKMWGTVYGQ</sequence>
<name>A0AAD7DP53_MYCRO</name>
<gene>
    <name evidence="1" type="ORF">B0H17DRAFT_1131240</name>
</gene>